<dbReference type="Proteomes" id="UP000037146">
    <property type="component" value="Unassembled WGS sequence"/>
</dbReference>
<protein>
    <recommendedName>
        <fullName evidence="3">Sucrose phosphatase-like domain-containing protein</fullName>
    </recommendedName>
</protein>
<dbReference type="InterPro" id="IPR036412">
    <property type="entry name" value="HAD-like_sf"/>
</dbReference>
<dbReference type="STRING" id="1679170.AC625_02430"/>
<dbReference type="EMBL" id="LFZW01000001">
    <property type="protein sequence ID" value="KMY48509.1"/>
    <property type="molecule type" value="Genomic_DNA"/>
</dbReference>
<gene>
    <name evidence="1" type="ORF">AC625_02430</name>
</gene>
<dbReference type="AlphaFoldDB" id="A0A0K9GPB0"/>
<name>A0A0K9GPB0_9BACI</name>
<dbReference type="PATRIC" id="fig|1679170.3.peg.482"/>
<accession>A0A0K9GPB0</accession>
<evidence type="ECO:0000313" key="1">
    <source>
        <dbReference type="EMBL" id="KMY48509.1"/>
    </source>
</evidence>
<dbReference type="OrthoDB" id="1666512at2"/>
<evidence type="ECO:0008006" key="3">
    <source>
        <dbReference type="Google" id="ProtNLM"/>
    </source>
</evidence>
<comment type="caution">
    <text evidence="1">The sequence shown here is derived from an EMBL/GenBank/DDBJ whole genome shotgun (WGS) entry which is preliminary data.</text>
</comment>
<dbReference type="SUPFAM" id="SSF56784">
    <property type="entry name" value="HAD-like"/>
    <property type="match status" value="1"/>
</dbReference>
<organism evidence="1 2">
    <name type="scientific">Peribacillus loiseleuriae</name>
    <dbReference type="NCBI Taxonomy" id="1679170"/>
    <lineage>
        <taxon>Bacteria</taxon>
        <taxon>Bacillati</taxon>
        <taxon>Bacillota</taxon>
        <taxon>Bacilli</taxon>
        <taxon>Bacillales</taxon>
        <taxon>Bacillaceae</taxon>
        <taxon>Peribacillus</taxon>
    </lineage>
</organism>
<keyword evidence="2" id="KW-1185">Reference proteome</keyword>
<sequence>MIFASDLDQTLIYSIRSMRLSQGCPVPAMRVVEKRGKREISYMTLAAIELLKRVADKMMFLPVTTRTVEQFRYITLFQEGIVPSFAVTSNGGNILVKGKIDEEWQRLIKVKLKNEALNGEKILEHFSEIANDEWVHSQHTADGLFHYCLIERDSAPLDELIHFKELIDQQGWKMSLQGRKLYFVPKAVNKWDAVAYIKEKSNREFVAAAGDSLLDLPMLEVADYAIAPIHGELSEVGNPVVKGTIYRTEQKGILAAEDILNQVLQIYKERL</sequence>
<dbReference type="Gene3D" id="3.40.50.1000">
    <property type="entry name" value="HAD superfamily/HAD-like"/>
    <property type="match status" value="2"/>
</dbReference>
<evidence type="ECO:0000313" key="2">
    <source>
        <dbReference type="Proteomes" id="UP000037146"/>
    </source>
</evidence>
<reference evidence="2" key="1">
    <citation type="submission" date="2015-07" db="EMBL/GenBank/DDBJ databases">
        <title>Genome sequencing project for genomic taxonomy and phylogenomics of Bacillus-like bacteria.</title>
        <authorList>
            <person name="Liu B."/>
            <person name="Wang J."/>
            <person name="Zhu Y."/>
            <person name="Liu G."/>
            <person name="Chen Q."/>
            <person name="Chen Z."/>
            <person name="Lan J."/>
            <person name="Che J."/>
            <person name="Ge C."/>
            <person name="Shi H."/>
            <person name="Pan Z."/>
            <person name="Liu X."/>
        </authorList>
    </citation>
    <scope>NUCLEOTIDE SEQUENCE [LARGE SCALE GENOMIC DNA]</scope>
    <source>
        <strain evidence="2">FJAT-27997</strain>
    </source>
</reference>
<dbReference type="Pfam" id="PF08282">
    <property type="entry name" value="Hydrolase_3"/>
    <property type="match status" value="1"/>
</dbReference>
<dbReference type="PIRSF" id="PIRSF030802">
    <property type="entry name" value="UCP030802"/>
    <property type="match status" value="1"/>
</dbReference>
<dbReference type="InterPro" id="IPR024197">
    <property type="entry name" value="TPP-like"/>
</dbReference>
<proteinExistence type="predicted"/>
<dbReference type="InterPro" id="IPR023214">
    <property type="entry name" value="HAD_sf"/>
</dbReference>
<dbReference type="RefSeq" id="WP_049679834.1">
    <property type="nucleotide sequence ID" value="NZ_LFZW01000001.1"/>
</dbReference>